<evidence type="ECO:0000313" key="2">
    <source>
        <dbReference type="Proteomes" id="UP001057134"/>
    </source>
</evidence>
<proteinExistence type="predicted"/>
<protein>
    <submittedName>
        <fullName evidence="1">Uncharacterized protein</fullName>
    </submittedName>
</protein>
<evidence type="ECO:0000313" key="1">
    <source>
        <dbReference type="EMBL" id="UQZ87619.1"/>
    </source>
</evidence>
<reference evidence="1" key="1">
    <citation type="submission" date="2018-02" db="EMBL/GenBank/DDBJ databases">
        <authorList>
            <person name="Kim S.-K."/>
            <person name="Jung H.-I."/>
            <person name="Lee S.-W."/>
        </authorList>
    </citation>
    <scope>NUCLEOTIDE SEQUENCE</scope>
    <source>
        <strain evidence="1">SK3146</strain>
    </source>
</reference>
<accession>A0ABY4S1K4</accession>
<sequence length="57" mass="6163">MDAAADFFTTLLENHHAMTEARRLATEALPRDFALPLLKASSNVLAIVNADSCGFLT</sequence>
<name>A0ABY4S1K4_9BACL</name>
<organism evidence="1 2">
    <name type="scientific">Paenibacillus konkukensis</name>
    <dbReference type="NCBI Taxonomy" id="2020716"/>
    <lineage>
        <taxon>Bacteria</taxon>
        <taxon>Bacillati</taxon>
        <taxon>Bacillota</taxon>
        <taxon>Bacilli</taxon>
        <taxon>Bacillales</taxon>
        <taxon>Paenibacillaceae</taxon>
        <taxon>Paenibacillus</taxon>
    </lineage>
</organism>
<keyword evidence="2" id="KW-1185">Reference proteome</keyword>
<reference evidence="1" key="2">
    <citation type="journal article" date="2021" name="J Anim Sci Technol">
        <title>Complete genome sequence of Paenibacillus konkukensis sp. nov. SK3146 as a potential probiotic strain.</title>
        <authorList>
            <person name="Jung H.I."/>
            <person name="Park S."/>
            <person name="Niu K.M."/>
            <person name="Lee S.W."/>
            <person name="Kothari D."/>
            <person name="Yi K.J."/>
            <person name="Kim S.K."/>
        </authorList>
    </citation>
    <scope>NUCLEOTIDE SEQUENCE</scope>
    <source>
        <strain evidence="1">SK3146</strain>
    </source>
</reference>
<dbReference type="EMBL" id="CP027059">
    <property type="protein sequence ID" value="UQZ87619.1"/>
    <property type="molecule type" value="Genomic_DNA"/>
</dbReference>
<dbReference type="Proteomes" id="UP001057134">
    <property type="component" value="Chromosome"/>
</dbReference>
<gene>
    <name evidence="1" type="ORF">SK3146_06921</name>
</gene>